<keyword evidence="2" id="KW-0067">ATP-binding</keyword>
<dbReference type="InterPro" id="IPR011009">
    <property type="entry name" value="Kinase-like_dom_sf"/>
</dbReference>
<evidence type="ECO:0000259" key="1">
    <source>
        <dbReference type="PROSITE" id="PS50011"/>
    </source>
</evidence>
<dbReference type="InterPro" id="IPR047187">
    <property type="entry name" value="SF1_C_Upf1"/>
</dbReference>
<dbReference type="PANTHER" id="PTHR10887">
    <property type="entry name" value="DNA2/NAM7 HELICASE FAMILY"/>
    <property type="match status" value="1"/>
</dbReference>
<gene>
    <name evidence="2" type="ORF">BLA6863_03041</name>
</gene>
<reference evidence="2 3" key="1">
    <citation type="submission" date="2019-09" db="EMBL/GenBank/DDBJ databases">
        <authorList>
            <person name="Depoorter E."/>
        </authorList>
    </citation>
    <scope>NUCLEOTIDE SEQUENCE [LARGE SCALE GENOMIC DNA]</scope>
    <source>
        <strain evidence="2">LMG 6863</strain>
    </source>
</reference>
<evidence type="ECO:0000313" key="3">
    <source>
        <dbReference type="Proteomes" id="UP000494170"/>
    </source>
</evidence>
<dbReference type="Gene3D" id="1.10.510.10">
    <property type="entry name" value="Transferase(Phosphotransferase) domain 1"/>
    <property type="match status" value="1"/>
</dbReference>
<dbReference type="SUPFAM" id="SSF56112">
    <property type="entry name" value="Protein kinase-like (PK-like)"/>
    <property type="match status" value="1"/>
</dbReference>
<dbReference type="Pfam" id="PF13086">
    <property type="entry name" value="AAA_11"/>
    <property type="match status" value="1"/>
</dbReference>
<dbReference type="GO" id="GO:0005524">
    <property type="term" value="F:ATP binding"/>
    <property type="evidence" value="ECO:0007669"/>
    <property type="project" value="InterPro"/>
</dbReference>
<feature type="domain" description="Protein kinase" evidence="1">
    <location>
        <begin position="2"/>
        <end position="275"/>
    </location>
</feature>
<dbReference type="Pfam" id="PF13087">
    <property type="entry name" value="AAA_12"/>
    <property type="match status" value="1"/>
</dbReference>
<keyword evidence="2" id="KW-0378">Hydrolase</keyword>
<dbReference type="InterPro" id="IPR027417">
    <property type="entry name" value="P-loop_NTPase"/>
</dbReference>
<dbReference type="CDD" id="cd18808">
    <property type="entry name" value="SF1_C_Upf1"/>
    <property type="match status" value="1"/>
</dbReference>
<dbReference type="Gene3D" id="3.40.50.300">
    <property type="entry name" value="P-loop containing nucleotide triphosphate hydrolases"/>
    <property type="match status" value="2"/>
</dbReference>
<dbReference type="Proteomes" id="UP000494170">
    <property type="component" value="Unassembled WGS sequence"/>
</dbReference>
<keyword evidence="2" id="KW-0547">Nucleotide-binding</keyword>
<protein>
    <submittedName>
        <fullName evidence="2">DNA helicase</fullName>
    </submittedName>
</protein>
<dbReference type="PROSITE" id="PS50011">
    <property type="entry name" value="PROTEIN_KINASE_DOM"/>
    <property type="match status" value="1"/>
</dbReference>
<accession>A0A6P2LDT3</accession>
<keyword evidence="2" id="KW-0347">Helicase</keyword>
<dbReference type="AlphaFoldDB" id="A0A6P2LDT3"/>
<dbReference type="PANTHER" id="PTHR10887:SF495">
    <property type="entry name" value="HELICASE SENATAXIN ISOFORM X1-RELATED"/>
    <property type="match status" value="1"/>
</dbReference>
<dbReference type="Gene3D" id="3.30.200.20">
    <property type="entry name" value="Phosphorylase Kinase, domain 1"/>
    <property type="match status" value="1"/>
</dbReference>
<dbReference type="GO" id="GO:0004672">
    <property type="term" value="F:protein kinase activity"/>
    <property type="evidence" value="ECO:0007669"/>
    <property type="project" value="InterPro"/>
</dbReference>
<dbReference type="EMBL" id="CABVPY010000016">
    <property type="protein sequence ID" value="VWB65105.1"/>
    <property type="molecule type" value="Genomic_DNA"/>
</dbReference>
<dbReference type="InterPro" id="IPR041677">
    <property type="entry name" value="DNA2/NAM7_AAA_11"/>
</dbReference>
<name>A0A6P2LDT3_BURL3</name>
<dbReference type="InterPro" id="IPR000719">
    <property type="entry name" value="Prot_kinase_dom"/>
</dbReference>
<dbReference type="SUPFAM" id="SSF52540">
    <property type="entry name" value="P-loop containing nucleoside triphosphate hydrolases"/>
    <property type="match status" value="1"/>
</dbReference>
<dbReference type="InterPro" id="IPR045055">
    <property type="entry name" value="DNA2/NAM7-like"/>
</dbReference>
<dbReference type="InterPro" id="IPR041679">
    <property type="entry name" value="DNA2/NAM7-like_C"/>
</dbReference>
<evidence type="ECO:0000313" key="2">
    <source>
        <dbReference type="EMBL" id="VWB65105.1"/>
    </source>
</evidence>
<proteinExistence type="predicted"/>
<dbReference type="GO" id="GO:0004386">
    <property type="term" value="F:helicase activity"/>
    <property type="evidence" value="ECO:0007669"/>
    <property type="project" value="UniProtKB-KW"/>
</dbReference>
<sequence length="1187" mass="132807">MTRITLKTGKLNFAGQFRLDNRVIQRGDAKIGRPKMVGASSLETGERVVVKQWRRDAPTVDTALREIWRQEIRHLHRIAGCPGARDTIVPLLDSGQTEDSFYLILATGQRVPLKTFMSDALDHHPFKGFRDSRNRILIWRNLKRIAAGLDVLHSQGVIHRNLDRLSIFTAGDTEPDFLLSGFEWSVRISSVAKGTAASNFGRHSESFAFSFLEDWRQFGFLAKDLVAPEWDVEASKSGGRDGGLHLLSSERDLIRFLLRAEPTSRLDGQFVHQRIDDVVSALSTANAGAGGTLHITFSLSHTSDLRRAVSAAGGDSIDPSDPDSLLEFITRDVSEHPKLALVSIGSEAAPRYLLLGRSLAYRLKPFRPKNAANSTWAVAYCESTNQPPLENQILAITDLSRYRLEAHPMNSMASRFASIQGRGAFWDSLVTLPSDATDSNDAARQYRAIALLQVLETLLAAAAVFPVAVVTRETTGAQIRVSLIVRADEAREALAEALLLADPKVRLDELLVDESIPVEDDWKLTDVGILGERDDRAAGWRYMGSRQDEKLGIVYEFEGVGPLPDTSDLYLRASDHVGIDRLLRRRTRALRALENHVELLEMLAQPRMGVRATHESVADDSELASLDESKQQALRELYSVLPLYLIQGPPGVGKTRIITELVRRSLLEDSTTRLLLTAQSHHAVDHLLEQVEKTLSENIEDGLLLVRSTRRQDADGLHSYDLREQSRAVLFDFAASELVAESPEFFQAKIRSLIERYRASSEDESNPLTPAYPDRTLEALMLRSANVVFATTNAADIERLIDERAQFDWSVIEEAGKATGVELISPLLLSYRRVMIGDHQQLPPFNTERLVNLLADPKRIGNVIQISKSLVNRSLRESVLDDLVLDLSDLEEITSTCGLAARSLTLFKSIFEPEYERMSIRAPRWPIAKRLNFQHRMHPAIARLVSECFYEGSLKTDDECARRFINGRSPVQSRNSEILSLAPITLIDMPFVQTEKNAVTGEKWPRYHNPSEVDAVVAVLRLLEAVPGEKKPSIAILTPYREQVKRMTQAIRSELSNHLAHLEEFSFEDGVKNPVGTVDSFQGSEADVVVLSLVRNNEHADKRGLGFLADPRRMNVLMSRAKWRLVIVGSLDFLRARFMSGPALRGDDLYFLHKMLSEIDSMKNLKDDKGNYLISEIKWKSLTGGGE</sequence>
<organism evidence="2 3">
    <name type="scientific">Burkholderia lata (strain ATCC 17760 / DSM 23089 / LMG 22485 / NCIMB 9086 / R18194 / 383)</name>
    <dbReference type="NCBI Taxonomy" id="482957"/>
    <lineage>
        <taxon>Bacteria</taxon>
        <taxon>Pseudomonadati</taxon>
        <taxon>Pseudomonadota</taxon>
        <taxon>Betaproteobacteria</taxon>
        <taxon>Burkholderiales</taxon>
        <taxon>Burkholderiaceae</taxon>
        <taxon>Burkholderia</taxon>
        <taxon>Burkholderia cepacia complex</taxon>
    </lineage>
</organism>